<dbReference type="InterPro" id="IPR000182">
    <property type="entry name" value="GNAT_dom"/>
</dbReference>
<dbReference type="Pfam" id="PF13302">
    <property type="entry name" value="Acetyltransf_3"/>
    <property type="match status" value="1"/>
</dbReference>
<keyword evidence="2" id="KW-0808">Transferase</keyword>
<dbReference type="GO" id="GO:0016747">
    <property type="term" value="F:acyltransferase activity, transferring groups other than amino-acyl groups"/>
    <property type="evidence" value="ECO:0007669"/>
    <property type="project" value="InterPro"/>
</dbReference>
<dbReference type="RefSeq" id="WP_126579371.1">
    <property type="nucleotide sequence ID" value="NZ_BIFR01000001.1"/>
</dbReference>
<dbReference type="Proteomes" id="UP000287352">
    <property type="component" value="Unassembled WGS sequence"/>
</dbReference>
<dbReference type="AlphaFoldDB" id="A0A401ZXX1"/>
<feature type="domain" description="N-acetyltransferase" evidence="1">
    <location>
        <begin position="44"/>
        <end position="185"/>
    </location>
</feature>
<reference evidence="3" key="1">
    <citation type="submission" date="2018-12" db="EMBL/GenBank/DDBJ databases">
        <title>Tengunoibacter tsumagoiensis gen. nov., sp. nov., Dictyobacter kobayashii sp. nov., D. alpinus sp. nov., and D. joshuensis sp. nov. and description of Dictyobacteraceae fam. nov. within the order Ktedonobacterales isolated from Tengu-no-mugimeshi.</title>
        <authorList>
            <person name="Wang C.M."/>
            <person name="Zheng Y."/>
            <person name="Sakai Y."/>
            <person name="Toyoda A."/>
            <person name="Minakuchi Y."/>
            <person name="Abe K."/>
            <person name="Yokota A."/>
            <person name="Yabe S."/>
        </authorList>
    </citation>
    <scope>NUCLEOTIDE SEQUENCE [LARGE SCALE GENOMIC DNA]</scope>
    <source>
        <strain evidence="3">Uno3</strain>
    </source>
</reference>
<dbReference type="PANTHER" id="PTHR43415">
    <property type="entry name" value="SPERMIDINE N(1)-ACETYLTRANSFERASE"/>
    <property type="match status" value="1"/>
</dbReference>
<evidence type="ECO:0000259" key="1">
    <source>
        <dbReference type="PROSITE" id="PS51186"/>
    </source>
</evidence>
<name>A0A401ZXX1_9CHLR</name>
<keyword evidence="3" id="KW-1185">Reference proteome</keyword>
<dbReference type="InterPro" id="IPR016181">
    <property type="entry name" value="Acyl_CoA_acyltransferase"/>
</dbReference>
<sequence>MESSIQQPTQDAPILNIVGEKVALGPIHRGWIPLIHKWQNDFQVALFSGDPLRPVSLEAIQAEYEEHTKKQQRYREETFGIYARTTLQPLGVVELRHINLHGRTATMGIGIGEKDYWSKGYGTEAILLILDYGFTVLGLHNIDLTTYAYNDRATGAYLKAGFKLIGRRREAHRWGGKIYDELHMDCLATEFQLPGHLKSAIELP</sequence>
<accession>A0A401ZXX1</accession>
<evidence type="ECO:0000313" key="3">
    <source>
        <dbReference type="Proteomes" id="UP000287352"/>
    </source>
</evidence>
<dbReference type="OrthoDB" id="9795206at2"/>
<dbReference type="Gene3D" id="3.40.630.30">
    <property type="match status" value="1"/>
</dbReference>
<gene>
    <name evidence="2" type="ORF">KTT_15480</name>
</gene>
<evidence type="ECO:0000313" key="2">
    <source>
        <dbReference type="EMBL" id="GCE11689.1"/>
    </source>
</evidence>
<protein>
    <submittedName>
        <fullName evidence="2">N-acetyltransferase</fullName>
    </submittedName>
</protein>
<dbReference type="PROSITE" id="PS51186">
    <property type="entry name" value="GNAT"/>
    <property type="match status" value="1"/>
</dbReference>
<dbReference type="SUPFAM" id="SSF55729">
    <property type="entry name" value="Acyl-CoA N-acyltransferases (Nat)"/>
    <property type="match status" value="1"/>
</dbReference>
<comment type="caution">
    <text evidence="2">The sequence shown here is derived from an EMBL/GenBank/DDBJ whole genome shotgun (WGS) entry which is preliminary data.</text>
</comment>
<organism evidence="2 3">
    <name type="scientific">Tengunoibacter tsumagoiensis</name>
    <dbReference type="NCBI Taxonomy" id="2014871"/>
    <lineage>
        <taxon>Bacteria</taxon>
        <taxon>Bacillati</taxon>
        <taxon>Chloroflexota</taxon>
        <taxon>Ktedonobacteria</taxon>
        <taxon>Ktedonobacterales</taxon>
        <taxon>Dictyobacteraceae</taxon>
        <taxon>Tengunoibacter</taxon>
    </lineage>
</organism>
<dbReference type="EMBL" id="BIFR01000001">
    <property type="protein sequence ID" value="GCE11689.1"/>
    <property type="molecule type" value="Genomic_DNA"/>
</dbReference>
<proteinExistence type="predicted"/>
<dbReference type="PANTHER" id="PTHR43415:SF3">
    <property type="entry name" value="GNAT-FAMILY ACETYLTRANSFERASE"/>
    <property type="match status" value="1"/>
</dbReference>